<name>A0A139XH98_9CYAN</name>
<comment type="caution">
    <text evidence="1">The sequence shown here is derived from an EMBL/GenBank/DDBJ whole genome shotgun (WGS) entry which is preliminary data.</text>
</comment>
<dbReference type="EMBL" id="ANNX02000012">
    <property type="protein sequence ID" value="KYC44066.1"/>
    <property type="molecule type" value="Genomic_DNA"/>
</dbReference>
<proteinExistence type="predicted"/>
<sequence>MFVWQGTTVSHKLNLPPLIPPWKGGKLIFFPPLCKVWARVGYDFKRSFPSLKPNKKPPEKRRLYVSPNLNCMGARIL</sequence>
<gene>
    <name evidence="1" type="ORF">WA1_02685</name>
</gene>
<dbReference type="Proteomes" id="UP000076925">
    <property type="component" value="Unassembled WGS sequence"/>
</dbReference>
<keyword evidence="2" id="KW-1185">Reference proteome</keyword>
<protein>
    <submittedName>
        <fullName evidence="1">Uncharacterized protein</fullName>
    </submittedName>
</protein>
<organism evidence="1 2">
    <name type="scientific">Scytonema hofmannii PCC 7110</name>
    <dbReference type="NCBI Taxonomy" id="128403"/>
    <lineage>
        <taxon>Bacteria</taxon>
        <taxon>Bacillati</taxon>
        <taxon>Cyanobacteriota</taxon>
        <taxon>Cyanophyceae</taxon>
        <taxon>Nostocales</taxon>
        <taxon>Scytonemataceae</taxon>
        <taxon>Scytonema</taxon>
    </lineage>
</organism>
<evidence type="ECO:0000313" key="1">
    <source>
        <dbReference type="EMBL" id="KYC44066.1"/>
    </source>
</evidence>
<reference evidence="1 2" key="1">
    <citation type="journal article" date="2013" name="Genome Biol. Evol.">
        <title>Genomes of Stigonematalean cyanobacteria (subsection V) and the evolution of oxygenic photosynthesis from prokaryotes to plastids.</title>
        <authorList>
            <person name="Dagan T."/>
            <person name="Roettger M."/>
            <person name="Stucken K."/>
            <person name="Landan G."/>
            <person name="Koch R."/>
            <person name="Major P."/>
            <person name="Gould S.B."/>
            <person name="Goremykin V.V."/>
            <person name="Rippka R."/>
            <person name="Tandeau de Marsac N."/>
            <person name="Gugger M."/>
            <person name="Lockhart P.J."/>
            <person name="Allen J.F."/>
            <person name="Brune I."/>
            <person name="Maus I."/>
            <person name="Puhler A."/>
            <person name="Martin W.F."/>
        </authorList>
    </citation>
    <scope>NUCLEOTIDE SEQUENCE [LARGE SCALE GENOMIC DNA]</scope>
    <source>
        <strain evidence="1 2">PCC 7110</strain>
    </source>
</reference>
<accession>A0A139XH98</accession>
<dbReference type="AlphaFoldDB" id="A0A139XH98"/>
<evidence type="ECO:0000313" key="2">
    <source>
        <dbReference type="Proteomes" id="UP000076925"/>
    </source>
</evidence>